<dbReference type="InterPro" id="IPR000700">
    <property type="entry name" value="PAS-assoc_C"/>
</dbReference>
<dbReference type="InterPro" id="IPR001610">
    <property type="entry name" value="PAC"/>
</dbReference>
<dbReference type="PROSITE" id="PS50887">
    <property type="entry name" value="GGDEF"/>
    <property type="match status" value="1"/>
</dbReference>
<dbReference type="InterPro" id="IPR013655">
    <property type="entry name" value="PAS_fold_3"/>
</dbReference>
<dbReference type="PROSITE" id="PS50113">
    <property type="entry name" value="PAC"/>
    <property type="match status" value="1"/>
</dbReference>
<dbReference type="Gene3D" id="3.30.450.20">
    <property type="entry name" value="PAS domain"/>
    <property type="match status" value="1"/>
</dbReference>
<dbReference type="SUPFAM" id="SSF55785">
    <property type="entry name" value="PYP-like sensor domain (PAS domain)"/>
    <property type="match status" value="1"/>
</dbReference>
<dbReference type="PANTHER" id="PTHR44757">
    <property type="entry name" value="DIGUANYLATE CYCLASE DGCP"/>
    <property type="match status" value="1"/>
</dbReference>
<gene>
    <name evidence="9" type="ORF">EER27_10480</name>
</gene>
<dbReference type="Pfam" id="PF00563">
    <property type="entry name" value="EAL"/>
    <property type="match status" value="1"/>
</dbReference>
<dbReference type="PROSITE" id="PS50112">
    <property type="entry name" value="PAS"/>
    <property type="match status" value="1"/>
</dbReference>
<dbReference type="InterPro" id="IPR029787">
    <property type="entry name" value="Nucleotide_cyclase"/>
</dbReference>
<dbReference type="InterPro" id="IPR029016">
    <property type="entry name" value="GAF-like_dom_sf"/>
</dbReference>
<dbReference type="OrthoDB" id="9804951at2"/>
<evidence type="ECO:0000259" key="6">
    <source>
        <dbReference type="PROSITE" id="PS50113"/>
    </source>
</evidence>
<dbReference type="Proteomes" id="UP000267049">
    <property type="component" value="Unassembled WGS sequence"/>
</dbReference>
<dbReference type="CDD" id="cd01949">
    <property type="entry name" value="GGDEF"/>
    <property type="match status" value="1"/>
</dbReference>
<dbReference type="InterPro" id="IPR011006">
    <property type="entry name" value="CheY-like_superfamily"/>
</dbReference>
<dbReference type="Gene3D" id="3.30.70.270">
    <property type="match status" value="1"/>
</dbReference>
<dbReference type="PROSITE" id="PS50110">
    <property type="entry name" value="RESPONSE_REGULATORY"/>
    <property type="match status" value="1"/>
</dbReference>
<protein>
    <submittedName>
        <fullName evidence="9">EAL domain-containing protein</fullName>
    </submittedName>
</protein>
<reference evidence="9 10" key="1">
    <citation type="submission" date="2018-11" db="EMBL/GenBank/DDBJ databases">
        <title>Lysobacter cryohumiis sp. nov., isolated from soil in the Tianshan Mountains, Xinjiang, China.</title>
        <authorList>
            <person name="Luo Y."/>
            <person name="Sheng H."/>
        </authorList>
    </citation>
    <scope>NUCLEOTIDE SEQUENCE [LARGE SCALE GENOMIC DNA]</scope>
    <source>
        <strain evidence="9 10">ZS60</strain>
    </source>
</reference>
<dbReference type="SMART" id="SM00448">
    <property type="entry name" value="REC"/>
    <property type="match status" value="1"/>
</dbReference>
<dbReference type="Pfam" id="PF00072">
    <property type="entry name" value="Response_reg"/>
    <property type="match status" value="1"/>
</dbReference>
<dbReference type="InterPro" id="IPR035965">
    <property type="entry name" value="PAS-like_dom_sf"/>
</dbReference>
<dbReference type="SMART" id="SM00086">
    <property type="entry name" value="PAC"/>
    <property type="match status" value="1"/>
</dbReference>
<comment type="caution">
    <text evidence="9">The sequence shown here is derived from an EMBL/GenBank/DDBJ whole genome shotgun (WGS) entry which is preliminary data.</text>
</comment>
<dbReference type="Pfam" id="PF00990">
    <property type="entry name" value="GGDEF"/>
    <property type="match status" value="1"/>
</dbReference>
<evidence type="ECO:0000259" key="4">
    <source>
        <dbReference type="PROSITE" id="PS50110"/>
    </source>
</evidence>
<dbReference type="GO" id="GO:0000160">
    <property type="term" value="P:phosphorelay signal transduction system"/>
    <property type="evidence" value="ECO:0007669"/>
    <property type="project" value="InterPro"/>
</dbReference>
<dbReference type="InterPro" id="IPR035919">
    <property type="entry name" value="EAL_sf"/>
</dbReference>
<dbReference type="NCBIfam" id="TIGR00229">
    <property type="entry name" value="sensory_box"/>
    <property type="match status" value="1"/>
</dbReference>
<dbReference type="SUPFAM" id="SSF55781">
    <property type="entry name" value="GAF domain-like"/>
    <property type="match status" value="2"/>
</dbReference>
<evidence type="ECO:0000259" key="8">
    <source>
        <dbReference type="PROSITE" id="PS50887"/>
    </source>
</evidence>
<name>A0A3M8SSV9_9GAMM</name>
<feature type="modified residue" description="4-aspartylphosphate" evidence="3">
    <location>
        <position position="52"/>
    </location>
</feature>
<dbReference type="SMART" id="SM00091">
    <property type="entry name" value="PAS"/>
    <property type="match status" value="1"/>
</dbReference>
<dbReference type="PANTHER" id="PTHR44757:SF2">
    <property type="entry name" value="BIOFILM ARCHITECTURE MAINTENANCE PROTEIN MBAA"/>
    <property type="match status" value="1"/>
</dbReference>
<evidence type="ECO:0000313" key="10">
    <source>
        <dbReference type="Proteomes" id="UP000267049"/>
    </source>
</evidence>
<dbReference type="SUPFAM" id="SSF52172">
    <property type="entry name" value="CheY-like"/>
    <property type="match status" value="1"/>
</dbReference>
<feature type="domain" description="PAC" evidence="6">
    <location>
        <begin position="422"/>
        <end position="474"/>
    </location>
</feature>
<dbReference type="InterPro" id="IPR000014">
    <property type="entry name" value="PAS"/>
</dbReference>
<evidence type="ECO:0000259" key="7">
    <source>
        <dbReference type="PROSITE" id="PS50883"/>
    </source>
</evidence>
<dbReference type="InterPro" id="IPR052155">
    <property type="entry name" value="Biofilm_reg_signaling"/>
</dbReference>
<dbReference type="SMART" id="SM00052">
    <property type="entry name" value="EAL"/>
    <property type="match status" value="1"/>
</dbReference>
<dbReference type="Pfam" id="PF13185">
    <property type="entry name" value="GAF_2"/>
    <property type="match status" value="2"/>
</dbReference>
<keyword evidence="2" id="KW-0418">Kinase</keyword>
<dbReference type="EMBL" id="RIBS01000004">
    <property type="protein sequence ID" value="RNF83785.1"/>
    <property type="molecule type" value="Genomic_DNA"/>
</dbReference>
<keyword evidence="10" id="KW-1185">Reference proteome</keyword>
<dbReference type="GO" id="GO:0016301">
    <property type="term" value="F:kinase activity"/>
    <property type="evidence" value="ECO:0007669"/>
    <property type="project" value="UniProtKB-KW"/>
</dbReference>
<dbReference type="SUPFAM" id="SSF55073">
    <property type="entry name" value="Nucleotide cyclase"/>
    <property type="match status" value="1"/>
</dbReference>
<dbReference type="InterPro" id="IPR001633">
    <property type="entry name" value="EAL_dom"/>
</dbReference>
<organism evidence="9 10">
    <name type="scientific">Montanilutibacter psychrotolerans</name>
    <dbReference type="NCBI Taxonomy" id="1327343"/>
    <lineage>
        <taxon>Bacteria</taxon>
        <taxon>Pseudomonadati</taxon>
        <taxon>Pseudomonadota</taxon>
        <taxon>Gammaproteobacteria</taxon>
        <taxon>Lysobacterales</taxon>
        <taxon>Lysobacteraceae</taxon>
        <taxon>Montanilutibacter</taxon>
    </lineage>
</organism>
<dbReference type="SMART" id="SM00065">
    <property type="entry name" value="GAF"/>
    <property type="match status" value="1"/>
</dbReference>
<dbReference type="NCBIfam" id="TIGR00254">
    <property type="entry name" value="GGDEF"/>
    <property type="match status" value="1"/>
</dbReference>
<feature type="domain" description="GGDEF" evidence="8">
    <location>
        <begin position="679"/>
        <end position="813"/>
    </location>
</feature>
<dbReference type="Gene3D" id="3.30.450.40">
    <property type="match status" value="2"/>
</dbReference>
<feature type="domain" description="PAS" evidence="5">
    <location>
        <begin position="347"/>
        <end position="420"/>
    </location>
</feature>
<feature type="domain" description="EAL" evidence="7">
    <location>
        <begin position="822"/>
        <end position="1076"/>
    </location>
</feature>
<proteinExistence type="predicted"/>
<keyword evidence="1" id="KW-0808">Transferase</keyword>
<dbReference type="SUPFAM" id="SSF141868">
    <property type="entry name" value="EAL domain-like"/>
    <property type="match status" value="1"/>
</dbReference>
<dbReference type="InterPro" id="IPR000160">
    <property type="entry name" value="GGDEF_dom"/>
</dbReference>
<dbReference type="SMART" id="SM00267">
    <property type="entry name" value="GGDEF"/>
    <property type="match status" value="1"/>
</dbReference>
<evidence type="ECO:0000256" key="2">
    <source>
        <dbReference type="ARBA" id="ARBA00022777"/>
    </source>
</evidence>
<dbReference type="InterPro" id="IPR003018">
    <property type="entry name" value="GAF"/>
</dbReference>
<evidence type="ECO:0000256" key="1">
    <source>
        <dbReference type="ARBA" id="ARBA00022679"/>
    </source>
</evidence>
<dbReference type="Gene3D" id="3.40.50.2300">
    <property type="match status" value="1"/>
</dbReference>
<keyword evidence="3" id="KW-0597">Phosphoprotein</keyword>
<dbReference type="Gene3D" id="3.20.20.450">
    <property type="entry name" value="EAL domain"/>
    <property type="match status" value="1"/>
</dbReference>
<dbReference type="CDD" id="cd00130">
    <property type="entry name" value="PAS"/>
    <property type="match status" value="1"/>
</dbReference>
<feature type="domain" description="Response regulatory" evidence="4">
    <location>
        <begin position="3"/>
        <end position="120"/>
    </location>
</feature>
<dbReference type="InterPro" id="IPR043128">
    <property type="entry name" value="Rev_trsase/Diguanyl_cyclase"/>
</dbReference>
<evidence type="ECO:0000259" key="5">
    <source>
        <dbReference type="PROSITE" id="PS50112"/>
    </source>
</evidence>
<dbReference type="InterPro" id="IPR001789">
    <property type="entry name" value="Sig_transdc_resp-reg_receiver"/>
</dbReference>
<accession>A0A3M8SSV9</accession>
<dbReference type="PROSITE" id="PS50883">
    <property type="entry name" value="EAL"/>
    <property type="match status" value="1"/>
</dbReference>
<dbReference type="RefSeq" id="WP_123088042.1">
    <property type="nucleotide sequence ID" value="NZ_RIBS01000004.1"/>
</dbReference>
<evidence type="ECO:0000313" key="9">
    <source>
        <dbReference type="EMBL" id="RNF83785.1"/>
    </source>
</evidence>
<dbReference type="Pfam" id="PF08447">
    <property type="entry name" value="PAS_3"/>
    <property type="match status" value="1"/>
</dbReference>
<sequence length="1084" mass="118977">MATVLIVDDRAENRDFLVNLLGYQDHRILTARNGFEALDLTREERPDLVITDVLMPAMDGYELVRRLRADPATEHTAVVFYTAHFHGPDAESLAQACGVQHVLAKPSERGVVLRTIEKALSGVAEPASSPASGFDEQHLRLITDKLSETVDVLRQTNARLAALVDIDLQLASERNPRRLLRTVCSAARDLIGARYAMLISGKADDDGEAEHITTSGMGPEVAGQPELPLRGHGAVGRAQTLRKPVRMSNPGGDPAAVGLPAWHPRVQALMVAPIVSLSHVYGWICLGDKPGADEFNAEDERLLAILAAQAGRIYESGLLYQEVRDHAQQLQVEAAERKRASEELVESELRFRQLAENINEAFFLVDPRSGHVLYVSPAFETIFGRTCASLQASPRSWLDLVHSDDRERAMAIYDPANARGPFDHEYRIVRPDGAVRWIRVRIFPIRGPNRRVYRVAGVAADITQARNQQEKSKRLTRIKEVRSRINAAIVHIRDHQGLLAEVCRVAVEVGMFKLAWTGVIDTDTRDGRVVAWRGGAEADIEPVRLSARPDSPFRDRPASRAARELRPIVCNDLRLEATAAQKAELARQGHRAMAVFPMVVLGRVHVLALIAGNADFFDHEEIDVLQELVGDVAFGLEHIAKDATPSQVTGYDALTGLPNRMLFYESLKWTISQSREHHWTVSVLLVGLDGFKDVNDTLGQAFADELVRQASQRLGDGLEIRETVWRLGGDRFALVLASPDGHLGFDVDVGNGIREVLRKPFQLHDRKVSITASIGIATCPVDSSDPDTLLEFADGAMHDAKATGGDRLRFHRGEMNVRALEQQQLGEALRDALANDEFELYYQPMVCASSGRWAGVEALLRWNRPGHGLVLPSVFLPIVEGTRLAAPIGAWVVDAACRQMVQWQRAGIDGFRVAVNVSGKAFVLEGLLGSIATALREHAIEPSRLAIEITESSLMMPAGETVAVLRRIKALGVGIAMDDFGTGYSNLACLKRYPIDTLKLDLSVVRDISTDPDAASVAMTVIEMAHGLEMKAIAEGVESREQFELLRASGCDEIQGHYISQPVPADALETLFANTQAVDAPGVV</sequence>
<dbReference type="CDD" id="cd01948">
    <property type="entry name" value="EAL"/>
    <property type="match status" value="1"/>
</dbReference>
<dbReference type="AlphaFoldDB" id="A0A3M8SSV9"/>
<evidence type="ECO:0000256" key="3">
    <source>
        <dbReference type="PROSITE-ProRule" id="PRU00169"/>
    </source>
</evidence>